<accession>A0A8H3HWB1</accession>
<dbReference type="SUPFAM" id="SSF81383">
    <property type="entry name" value="F-box domain"/>
    <property type="match status" value="1"/>
</dbReference>
<dbReference type="Proteomes" id="UP000663827">
    <property type="component" value="Unassembled WGS sequence"/>
</dbReference>
<dbReference type="AlphaFoldDB" id="A0A8H3HWB1"/>
<proteinExistence type="predicted"/>
<reference evidence="2" key="1">
    <citation type="submission" date="2021-01" db="EMBL/GenBank/DDBJ databases">
        <authorList>
            <person name="Kaushik A."/>
        </authorList>
    </citation>
    <scope>NUCLEOTIDE SEQUENCE</scope>
    <source>
        <strain evidence="2">AG5</strain>
    </source>
</reference>
<dbReference type="InterPro" id="IPR001810">
    <property type="entry name" value="F-box_dom"/>
</dbReference>
<dbReference type="PROSITE" id="PS50181">
    <property type="entry name" value="FBOX"/>
    <property type="match status" value="1"/>
</dbReference>
<comment type="caution">
    <text evidence="2">The sequence shown here is derived from an EMBL/GenBank/DDBJ whole genome shotgun (WGS) entry which is preliminary data.</text>
</comment>
<evidence type="ECO:0000259" key="1">
    <source>
        <dbReference type="PROSITE" id="PS50181"/>
    </source>
</evidence>
<dbReference type="InterPro" id="IPR036047">
    <property type="entry name" value="F-box-like_dom_sf"/>
</dbReference>
<evidence type="ECO:0000313" key="2">
    <source>
        <dbReference type="EMBL" id="CAE7055217.1"/>
    </source>
</evidence>
<protein>
    <recommendedName>
        <fullName evidence="1">F-box domain-containing protein</fullName>
    </recommendedName>
</protein>
<sequence>MATFLDLPPECIVGIFLYLEPCQIATGRLISRAFWTIIDDSLELKYILELDYLGIDLPPTLSNELSLRDKVCALQEKRLKIGARSIGADSMTHIYLDSKDHGNIVVRPFESYTFSRGVFAFKGENWPNKLGIFQFSSENRGIDCDRYTLNCPPDNFMMAVEPSFDLLVLFGKTDEGVAFHLRSIGTGLPHPSASSARILCSSPTGIRILTFPTIKIEIVGRHIVHMQEISEQFCSLITIWDWVSGQIVTSTKVVGYSFTFLSEDIFLVPPPIPDPGYSPPGGDSHPLALYTCSRVLPGSPARHIARFHFPTLDGIQMRYIQFEHSPLPLCGYPIPYVSPPRIYDTSSASHHLVLEISFSGLGYGSLFIRSHGLLSFVDLDITVTDHDECLSIPWSKWISATSWISHCTLGVGWNACRVFGHVVTRVSQGNELNHWEVEIFDLRTSLRMPLPGPQLGAGHLLPEEQMNFFLSSGCMSVPHPSLVKAFSIPAETIPWDDDWYETTSHLRGVDLMVDDEHIVIFKSPSETVKASIHVYSL</sequence>
<dbReference type="EMBL" id="CAJNJQ010000086">
    <property type="protein sequence ID" value="CAE7055217.1"/>
    <property type="molecule type" value="Genomic_DNA"/>
</dbReference>
<organism evidence="2 3">
    <name type="scientific">Rhizoctonia solani</name>
    <dbReference type="NCBI Taxonomy" id="456999"/>
    <lineage>
        <taxon>Eukaryota</taxon>
        <taxon>Fungi</taxon>
        <taxon>Dikarya</taxon>
        <taxon>Basidiomycota</taxon>
        <taxon>Agaricomycotina</taxon>
        <taxon>Agaricomycetes</taxon>
        <taxon>Cantharellales</taxon>
        <taxon>Ceratobasidiaceae</taxon>
        <taxon>Rhizoctonia</taxon>
    </lineage>
</organism>
<feature type="domain" description="F-box" evidence="1">
    <location>
        <begin position="1"/>
        <end position="47"/>
    </location>
</feature>
<name>A0A8H3HWB1_9AGAM</name>
<gene>
    <name evidence="2" type="ORF">RDB_LOCUS3713</name>
</gene>
<evidence type="ECO:0000313" key="3">
    <source>
        <dbReference type="Proteomes" id="UP000663827"/>
    </source>
</evidence>